<dbReference type="SUPFAM" id="SSF56112">
    <property type="entry name" value="Protein kinase-like (PK-like)"/>
    <property type="match status" value="1"/>
</dbReference>
<evidence type="ECO:0000313" key="2">
    <source>
        <dbReference type="EMBL" id="RYR10237.1"/>
    </source>
</evidence>
<dbReference type="GO" id="GO:0004672">
    <property type="term" value="F:protein kinase activity"/>
    <property type="evidence" value="ECO:0007669"/>
    <property type="project" value="InterPro"/>
</dbReference>
<dbReference type="AlphaFoldDB" id="A0A444Z7T2"/>
<reference evidence="2 3" key="1">
    <citation type="submission" date="2019-01" db="EMBL/GenBank/DDBJ databases">
        <title>Sequencing of cultivated peanut Arachis hypogaea provides insights into genome evolution and oil improvement.</title>
        <authorList>
            <person name="Chen X."/>
        </authorList>
    </citation>
    <scope>NUCLEOTIDE SEQUENCE [LARGE SCALE GENOMIC DNA]</scope>
    <source>
        <strain evidence="3">cv. Fuhuasheng</strain>
        <tissue evidence="2">Leaves</tissue>
    </source>
</reference>
<feature type="domain" description="Protein kinase" evidence="1">
    <location>
        <begin position="126"/>
        <end position="462"/>
    </location>
</feature>
<dbReference type="PANTHER" id="PTHR36796:SF1">
    <property type="entry name" value="PROTEIN KINASE SUPERFAMILY PROTEIN"/>
    <property type="match status" value="1"/>
</dbReference>
<proteinExistence type="predicted"/>
<dbReference type="FunFam" id="1.10.510.10:FF:000627">
    <property type="entry name" value="Os02g0694800 protein"/>
    <property type="match status" value="1"/>
</dbReference>
<evidence type="ECO:0000313" key="3">
    <source>
        <dbReference type="Proteomes" id="UP000289738"/>
    </source>
</evidence>
<dbReference type="PANTHER" id="PTHR36796">
    <property type="entry name" value="PROTEIN KINASE SUPERFAMILY PROTEIN"/>
    <property type="match status" value="1"/>
</dbReference>
<keyword evidence="3" id="KW-1185">Reference proteome</keyword>
<gene>
    <name evidence="2" type="ORF">Ahy_B05g078709</name>
</gene>
<dbReference type="GO" id="GO:0009507">
    <property type="term" value="C:chloroplast"/>
    <property type="evidence" value="ECO:0007669"/>
    <property type="project" value="TreeGrafter"/>
</dbReference>
<dbReference type="EMBL" id="SDMP01000015">
    <property type="protein sequence ID" value="RYR10237.1"/>
    <property type="molecule type" value="Genomic_DNA"/>
</dbReference>
<dbReference type="STRING" id="3818.A0A444Z7T2"/>
<comment type="caution">
    <text evidence="2">The sequence shown here is derived from an EMBL/GenBank/DDBJ whole genome shotgun (WGS) entry which is preliminary data.</text>
</comment>
<dbReference type="InterPro" id="IPR000719">
    <property type="entry name" value="Prot_kinase_dom"/>
</dbReference>
<dbReference type="Proteomes" id="UP000289738">
    <property type="component" value="Chromosome B05"/>
</dbReference>
<protein>
    <recommendedName>
        <fullName evidence="1">Protein kinase domain-containing protein</fullName>
    </recommendedName>
</protein>
<dbReference type="InterPro" id="IPR011009">
    <property type="entry name" value="Kinase-like_dom_sf"/>
</dbReference>
<dbReference type="GO" id="GO:0005524">
    <property type="term" value="F:ATP binding"/>
    <property type="evidence" value="ECO:0007669"/>
    <property type="project" value="InterPro"/>
</dbReference>
<organism evidence="2 3">
    <name type="scientific">Arachis hypogaea</name>
    <name type="common">Peanut</name>
    <dbReference type="NCBI Taxonomy" id="3818"/>
    <lineage>
        <taxon>Eukaryota</taxon>
        <taxon>Viridiplantae</taxon>
        <taxon>Streptophyta</taxon>
        <taxon>Embryophyta</taxon>
        <taxon>Tracheophyta</taxon>
        <taxon>Spermatophyta</taxon>
        <taxon>Magnoliopsida</taxon>
        <taxon>eudicotyledons</taxon>
        <taxon>Gunneridae</taxon>
        <taxon>Pentapetalae</taxon>
        <taxon>rosids</taxon>
        <taxon>fabids</taxon>
        <taxon>Fabales</taxon>
        <taxon>Fabaceae</taxon>
        <taxon>Papilionoideae</taxon>
        <taxon>50 kb inversion clade</taxon>
        <taxon>dalbergioids sensu lato</taxon>
        <taxon>Dalbergieae</taxon>
        <taxon>Pterocarpus clade</taxon>
        <taxon>Arachis</taxon>
    </lineage>
</organism>
<dbReference type="Gene3D" id="1.10.510.10">
    <property type="entry name" value="Transferase(Phosphotransferase) domain 1"/>
    <property type="match status" value="1"/>
</dbReference>
<name>A0A444Z7T2_ARAHY</name>
<dbReference type="PROSITE" id="PS50011">
    <property type="entry name" value="PROTEIN_KINASE_DOM"/>
    <property type="match status" value="1"/>
</dbReference>
<sequence length="467" mass="52012">MAMLVSSSSSSSSSSPHSLSFTRSLHNALSPFSITLTLTRSHSPKRAPPSFKATLITNSDSFQVGRSIGSYGFMNVTRSTFPLLSSSIFCLLFCQNFTLSRSFFSYSAFPSALEGNKYSYADFGAGLKTQDVGEGSVKIRLYEGRVSQGPLRGTPVIFKVYPGKRAGGIEADMMAANELNAHSFLQRNSKGIVQNLVLLVGGFETITGEQWLAFRDDGKYSAADYAKFASDRVSRDRASGELSSWNRFEQEQSIKRKQIFVIKLLQGAMRGLAYMHDNNRLHQSLGPFSVMLNTISEREGRYLIPRLRDLAFSVDVSYSELEEDPRSLADGLWRRATAAGAFTRMEKRAFAIADDIYEAGLLFAYMAFVPFCEAGAMDGLALQVTYSPVFFLDHKIQRLLENTFQLDLEATREYCMEDDRLAKAVEFLDLGDGAGWELLQAMLNADFRKRPIAQAVLNHRFMTGDVL</sequence>
<evidence type="ECO:0000259" key="1">
    <source>
        <dbReference type="PROSITE" id="PS50011"/>
    </source>
</evidence>
<accession>A0A444Z7T2</accession>